<evidence type="ECO:0000256" key="5">
    <source>
        <dbReference type="ARBA" id="ARBA00022989"/>
    </source>
</evidence>
<dbReference type="InterPro" id="IPR004776">
    <property type="entry name" value="Mem_transp_PIN-like"/>
</dbReference>
<feature type="transmembrane region" description="Helical" evidence="7">
    <location>
        <begin position="231"/>
        <end position="249"/>
    </location>
</feature>
<keyword evidence="9" id="KW-1185">Reference proteome</keyword>
<dbReference type="GO" id="GO:0055085">
    <property type="term" value="P:transmembrane transport"/>
    <property type="evidence" value="ECO:0007669"/>
    <property type="project" value="InterPro"/>
</dbReference>
<dbReference type="Pfam" id="PF03547">
    <property type="entry name" value="Mem_trans"/>
    <property type="match status" value="2"/>
</dbReference>
<name>A0A1X6XQH6_9MICO</name>
<evidence type="ECO:0000313" key="9">
    <source>
        <dbReference type="Proteomes" id="UP000196581"/>
    </source>
</evidence>
<reference evidence="9" key="1">
    <citation type="submission" date="2017-02" db="EMBL/GenBank/DDBJ databases">
        <authorList>
            <person name="Dridi B."/>
        </authorList>
    </citation>
    <scope>NUCLEOTIDE SEQUENCE [LARGE SCALE GENOMIC DNA]</scope>
    <source>
        <strain evidence="9">B Co 03.10</strain>
    </source>
</reference>
<organism evidence="8 9">
    <name type="scientific">Brevibacterium yomogidense</name>
    <dbReference type="NCBI Taxonomy" id="946573"/>
    <lineage>
        <taxon>Bacteria</taxon>
        <taxon>Bacillati</taxon>
        <taxon>Actinomycetota</taxon>
        <taxon>Actinomycetes</taxon>
        <taxon>Micrococcales</taxon>
        <taxon>Brevibacteriaceae</taxon>
        <taxon>Brevibacterium</taxon>
    </lineage>
</organism>
<dbReference type="Proteomes" id="UP000196581">
    <property type="component" value="Unassembled WGS sequence"/>
</dbReference>
<protein>
    <submittedName>
        <fullName evidence="8">Putative transport integral membrane protein</fullName>
    </submittedName>
</protein>
<dbReference type="GO" id="GO:0016020">
    <property type="term" value="C:membrane"/>
    <property type="evidence" value="ECO:0007669"/>
    <property type="project" value="UniProtKB-SubCell"/>
</dbReference>
<keyword evidence="6 7" id="KW-0472">Membrane</keyword>
<feature type="transmembrane region" description="Helical" evidence="7">
    <location>
        <begin position="287"/>
        <end position="306"/>
    </location>
</feature>
<feature type="transmembrane region" description="Helical" evidence="7">
    <location>
        <begin position="94"/>
        <end position="117"/>
    </location>
</feature>
<keyword evidence="3" id="KW-1003">Cell membrane</keyword>
<dbReference type="PANTHER" id="PTHR36838:SF3">
    <property type="entry name" value="TRANSPORTER AUXIN EFFLUX CARRIER EC FAMILY"/>
    <property type="match status" value="1"/>
</dbReference>
<keyword evidence="5 7" id="KW-1133">Transmembrane helix</keyword>
<dbReference type="RefSeq" id="WP_087009390.1">
    <property type="nucleotide sequence ID" value="NZ_FWFF01000022.1"/>
</dbReference>
<feature type="transmembrane region" description="Helical" evidence="7">
    <location>
        <begin position="6"/>
        <end position="22"/>
    </location>
</feature>
<comment type="subcellular location">
    <subcellularLocation>
        <location evidence="1">Membrane</location>
        <topology evidence="1">Multi-pass membrane protein</topology>
    </subcellularLocation>
</comment>
<evidence type="ECO:0000256" key="1">
    <source>
        <dbReference type="ARBA" id="ARBA00004141"/>
    </source>
</evidence>
<dbReference type="EMBL" id="FWFF01000022">
    <property type="protein sequence ID" value="SLN01330.1"/>
    <property type="molecule type" value="Genomic_DNA"/>
</dbReference>
<feature type="transmembrane region" description="Helical" evidence="7">
    <location>
        <begin position="123"/>
        <end position="146"/>
    </location>
</feature>
<proteinExistence type="predicted"/>
<keyword evidence="4 7" id="KW-0812">Transmembrane</keyword>
<feature type="transmembrane region" description="Helical" evidence="7">
    <location>
        <begin position="59"/>
        <end position="82"/>
    </location>
</feature>
<dbReference type="AlphaFoldDB" id="A0A1X6XQH6"/>
<keyword evidence="2" id="KW-0813">Transport</keyword>
<accession>A0A1X6XQH6</accession>
<feature type="transmembrane region" description="Helical" evidence="7">
    <location>
        <begin position="34"/>
        <end position="53"/>
    </location>
</feature>
<evidence type="ECO:0000256" key="7">
    <source>
        <dbReference type="SAM" id="Phobius"/>
    </source>
</evidence>
<evidence type="ECO:0000256" key="3">
    <source>
        <dbReference type="ARBA" id="ARBA00022475"/>
    </source>
</evidence>
<evidence type="ECO:0000256" key="6">
    <source>
        <dbReference type="ARBA" id="ARBA00023136"/>
    </source>
</evidence>
<evidence type="ECO:0000313" key="8">
    <source>
        <dbReference type="EMBL" id="SLN01330.1"/>
    </source>
</evidence>
<dbReference type="PANTHER" id="PTHR36838">
    <property type="entry name" value="AUXIN EFFLUX CARRIER FAMILY PROTEIN"/>
    <property type="match status" value="1"/>
</dbReference>
<evidence type="ECO:0000256" key="2">
    <source>
        <dbReference type="ARBA" id="ARBA00022448"/>
    </source>
</evidence>
<gene>
    <name evidence="8" type="ORF">FM105_14435</name>
</gene>
<sequence length="307" mass="32693">MLGVFEGFGVIAVVVLTGFVLGRTGVLGPHAQQVIAGVVFYIATPALLFTMIAETDLTFIFSTQLIATGGSAVLCAVALFVLTRWLRKRSTGEAMFSAWAVSYVNIGNLGIPIAIYVLGDIAYVAPVLLFQLLLLAPIGMAVLDTIRQGKVDHWWSPIWTIIRNPIVIGAVAGITVSGTGFDVPPVLFDPLSMVGDMSVPGALLAFGLSFKDGWQLPLKGTRSQLTIITSTKLIVQPVIAWVIGGPILGWTGVDLMAIVVTSALPTAQNVYIYSMRYRQSETLVRDSVFITTVLSVPAILVCSALLG</sequence>
<evidence type="ECO:0000256" key="4">
    <source>
        <dbReference type="ARBA" id="ARBA00022692"/>
    </source>
</evidence>